<comment type="caution">
    <text evidence="3">The sequence shown here is derived from an EMBL/GenBank/DDBJ whole genome shotgun (WGS) entry which is preliminary data.</text>
</comment>
<dbReference type="PANTHER" id="PTHR43736:SF4">
    <property type="entry name" value="SLR1690 PROTEIN"/>
    <property type="match status" value="1"/>
</dbReference>
<gene>
    <name evidence="3" type="ORF">DXB99_09020</name>
</gene>
<organism evidence="3 4">
    <name type="scientific">Agathobacter rectalis</name>
    <dbReference type="NCBI Taxonomy" id="39491"/>
    <lineage>
        <taxon>Bacteria</taxon>
        <taxon>Bacillati</taxon>
        <taxon>Bacillota</taxon>
        <taxon>Clostridia</taxon>
        <taxon>Lachnospirales</taxon>
        <taxon>Lachnospiraceae</taxon>
        <taxon>Agathobacter</taxon>
    </lineage>
</organism>
<dbReference type="Pfam" id="PF21906">
    <property type="entry name" value="WHD_NrtR"/>
    <property type="match status" value="1"/>
</dbReference>
<dbReference type="PANTHER" id="PTHR43736">
    <property type="entry name" value="ADP-RIBOSE PYROPHOSPHATASE"/>
    <property type="match status" value="1"/>
</dbReference>
<dbReference type="InterPro" id="IPR011213">
    <property type="entry name" value="NMN_biosyn"/>
</dbReference>
<dbReference type="SUPFAM" id="SSF46785">
    <property type="entry name" value="Winged helix' DNA-binding domain"/>
    <property type="match status" value="1"/>
</dbReference>
<dbReference type="PROSITE" id="PS51462">
    <property type="entry name" value="NUDIX"/>
    <property type="match status" value="1"/>
</dbReference>
<dbReference type="Gene3D" id="1.10.10.10">
    <property type="entry name" value="Winged helix-like DNA-binding domain superfamily/Winged helix DNA-binding domain"/>
    <property type="match status" value="1"/>
</dbReference>
<proteinExistence type="predicted"/>
<dbReference type="Proteomes" id="UP000260758">
    <property type="component" value="Unassembled WGS sequence"/>
</dbReference>
<evidence type="ECO:0000259" key="2">
    <source>
        <dbReference type="PROSITE" id="PS51462"/>
    </source>
</evidence>
<dbReference type="CDD" id="cd18873">
    <property type="entry name" value="NUDIX_NadM_like"/>
    <property type="match status" value="1"/>
</dbReference>
<name>A0A3E4Y9B1_9FIRM</name>
<dbReference type="RefSeq" id="WP_117718841.1">
    <property type="nucleotide sequence ID" value="NZ_QSTP01000008.1"/>
</dbReference>
<dbReference type="Pfam" id="PF00293">
    <property type="entry name" value="NUDIX"/>
    <property type="match status" value="1"/>
</dbReference>
<dbReference type="GO" id="GO:0016787">
    <property type="term" value="F:hydrolase activity"/>
    <property type="evidence" value="ECO:0007669"/>
    <property type="project" value="UniProtKB-KW"/>
</dbReference>
<dbReference type="InterPro" id="IPR000086">
    <property type="entry name" value="NUDIX_hydrolase_dom"/>
</dbReference>
<dbReference type="InterPro" id="IPR015797">
    <property type="entry name" value="NUDIX_hydrolase-like_dom_sf"/>
</dbReference>
<dbReference type="PROSITE" id="PS00893">
    <property type="entry name" value="NUDIX_BOX"/>
    <property type="match status" value="1"/>
</dbReference>
<dbReference type="InterPro" id="IPR036390">
    <property type="entry name" value="WH_DNA-bd_sf"/>
</dbReference>
<reference evidence="3 4" key="1">
    <citation type="submission" date="2018-08" db="EMBL/GenBank/DDBJ databases">
        <title>A genome reference for cultivated species of the human gut microbiota.</title>
        <authorList>
            <person name="Zou Y."/>
            <person name="Xue W."/>
            <person name="Luo G."/>
        </authorList>
    </citation>
    <scope>NUCLEOTIDE SEQUENCE [LARGE SCALE GENOMIC DNA]</scope>
    <source>
        <strain evidence="3 4">OM07-13</strain>
    </source>
</reference>
<dbReference type="InterPro" id="IPR054105">
    <property type="entry name" value="WHD_NrtR"/>
</dbReference>
<evidence type="ECO:0000256" key="1">
    <source>
        <dbReference type="ARBA" id="ARBA00022801"/>
    </source>
</evidence>
<dbReference type="EMBL" id="QSTP01000008">
    <property type="protein sequence ID" value="RGM71329.1"/>
    <property type="molecule type" value="Genomic_DNA"/>
</dbReference>
<accession>A0A3E4Y9B1</accession>
<evidence type="ECO:0000313" key="4">
    <source>
        <dbReference type="Proteomes" id="UP000260758"/>
    </source>
</evidence>
<dbReference type="AlphaFoldDB" id="A0A3E4Y9B1"/>
<sequence length="278" mass="32202">MRRKTEVEKENQEFIKNYDDSKYAKPSVTTDMVVFGVFDGNESNYRKYSEKILKVLLVKRKSEPFKECYALPGGFVRPNETLTQAATRELKEETNLPCEFLEQFGTYSSPKRDPRGWVISNGFLALVDASQYHVQGGDDAAEAKWFDVLFREEKDGWILRLSNEDDVIHAVLKNVADKWDVKSRFISVNSNEIAFDHEIIIADAITQLRKWIADTHIAFRLLPDRFTLRQLQQIYETVLDANLLVPAFRRKISSHVEETGEMTSDVGHRPAMLYKERD</sequence>
<feature type="domain" description="Nudix hydrolase" evidence="2">
    <location>
        <begin position="30"/>
        <end position="174"/>
    </location>
</feature>
<dbReference type="SUPFAM" id="SSF55811">
    <property type="entry name" value="Nudix"/>
    <property type="match status" value="1"/>
</dbReference>
<evidence type="ECO:0000313" key="3">
    <source>
        <dbReference type="EMBL" id="RGM71329.1"/>
    </source>
</evidence>
<dbReference type="InterPro" id="IPR036388">
    <property type="entry name" value="WH-like_DNA-bd_sf"/>
</dbReference>
<dbReference type="Gene3D" id="3.90.79.10">
    <property type="entry name" value="Nucleoside Triphosphate Pyrophosphohydrolase"/>
    <property type="match status" value="1"/>
</dbReference>
<dbReference type="PIRSF" id="PIRSF019423">
    <property type="entry name" value="NMN_biosyn"/>
    <property type="match status" value="1"/>
</dbReference>
<keyword evidence="1 3" id="KW-0378">Hydrolase</keyword>
<dbReference type="InterPro" id="IPR020084">
    <property type="entry name" value="NUDIX_hydrolase_CS"/>
</dbReference>
<protein>
    <submittedName>
        <fullName evidence="3">NUDIX hydrolase</fullName>
    </submittedName>
</protein>